<sequence length="129" mass="13835">MTGEGSPLAPGLRSFVESAFPSVWALETFLALKRDPEAVWSVDGLVRELRASTALVGDCLERLDRAGLIVSVEGGHRYGPASAALSALADDLQSTYAERPFTVTSVITSRRPDPLKGFADSFRLGGWKP</sequence>
<protein>
    <submittedName>
        <fullName evidence="1">Uncharacterized protein</fullName>
    </submittedName>
</protein>
<dbReference type="AlphaFoldDB" id="A0A7X6BMA8"/>
<dbReference type="EMBL" id="JAATJM010000001">
    <property type="protein sequence ID" value="NJC39799.1"/>
    <property type="molecule type" value="Genomic_DNA"/>
</dbReference>
<dbReference type="Proteomes" id="UP000587415">
    <property type="component" value="Unassembled WGS sequence"/>
</dbReference>
<comment type="caution">
    <text evidence="1">The sequence shown here is derived from an EMBL/GenBank/DDBJ whole genome shotgun (WGS) entry which is preliminary data.</text>
</comment>
<reference evidence="1 2" key="1">
    <citation type="submission" date="2020-03" db="EMBL/GenBank/DDBJ databases">
        <title>Genomic Encyclopedia of Type Strains, Phase IV (KMG-IV): sequencing the most valuable type-strain genomes for metagenomic binning, comparative biology and taxonomic classification.</title>
        <authorList>
            <person name="Goeker M."/>
        </authorList>
    </citation>
    <scope>NUCLEOTIDE SEQUENCE [LARGE SCALE GENOMIC DNA]</scope>
    <source>
        <strain evidence="1 2">DSM 4736</strain>
    </source>
</reference>
<keyword evidence="2" id="KW-1185">Reference proteome</keyword>
<name>A0A7X6BMA8_9CAUL</name>
<evidence type="ECO:0000313" key="1">
    <source>
        <dbReference type="EMBL" id="NJC39799.1"/>
    </source>
</evidence>
<dbReference type="RefSeq" id="WP_168044742.1">
    <property type="nucleotide sequence ID" value="NZ_JAATJM010000001.1"/>
</dbReference>
<organism evidence="1 2">
    <name type="scientific">Brevundimonas alba</name>
    <dbReference type="NCBI Taxonomy" id="74314"/>
    <lineage>
        <taxon>Bacteria</taxon>
        <taxon>Pseudomonadati</taxon>
        <taxon>Pseudomonadota</taxon>
        <taxon>Alphaproteobacteria</taxon>
        <taxon>Caulobacterales</taxon>
        <taxon>Caulobacteraceae</taxon>
        <taxon>Brevundimonas</taxon>
    </lineage>
</organism>
<evidence type="ECO:0000313" key="2">
    <source>
        <dbReference type="Proteomes" id="UP000587415"/>
    </source>
</evidence>
<proteinExistence type="predicted"/>
<accession>A0A7X6BMA8</accession>
<gene>
    <name evidence="1" type="ORF">GGQ87_000057</name>
</gene>